<gene>
    <name evidence="10" type="ORF">PDTA9734_19520</name>
</gene>
<evidence type="ECO:0000256" key="2">
    <source>
        <dbReference type="ARBA" id="ARBA00012417"/>
    </source>
</evidence>
<dbReference type="InterPro" id="IPR004868">
    <property type="entry name" value="DNA-dir_DNA_pol_B_mt/vir"/>
</dbReference>
<comment type="similarity">
    <text evidence="1">Belongs to the DNA polymerase type-B family.</text>
</comment>
<evidence type="ECO:0000256" key="7">
    <source>
        <dbReference type="ARBA" id="ARBA00023125"/>
    </source>
</evidence>
<dbReference type="SUPFAM" id="SSF56672">
    <property type="entry name" value="DNA/RNA polymerases"/>
    <property type="match status" value="1"/>
</dbReference>
<organism evidence="10 11">
    <name type="scientific">Phytobacter diazotrophicus</name>
    <dbReference type="NCBI Taxonomy" id="395631"/>
    <lineage>
        <taxon>Bacteria</taxon>
        <taxon>Pseudomonadati</taxon>
        <taxon>Pseudomonadota</taxon>
        <taxon>Gammaproteobacteria</taxon>
        <taxon>Enterobacterales</taxon>
        <taxon>Enterobacteriaceae</taxon>
        <taxon>Phytobacter</taxon>
    </lineage>
</organism>
<keyword evidence="11" id="KW-1185">Reference proteome</keyword>
<dbReference type="EC" id="2.7.7.7" evidence="2"/>
<evidence type="ECO:0000259" key="9">
    <source>
        <dbReference type="Pfam" id="PF03175"/>
    </source>
</evidence>
<evidence type="ECO:0000313" key="10">
    <source>
        <dbReference type="EMBL" id="BDD50465.1"/>
    </source>
</evidence>
<sequence>MENLHSLMAMAAGLADESSAYSSPSASRLFPAKTLADFPAIPRIKNARMDVSSELHLDIGFDTEYVYNPETQQNDILSYQSYTVLPDGTGVPDIIYPTSARKRDRLSLKSFLARIITRLLEQGSIAEWPGTVTIYAHFLRADVASFADFWADYKILFKGIRGTVSTFQDRYGIDFNDVEQRHEKNNLITFDKRTTPPRCSNVTFTDTLLLTPGGMGLAECGQLLNLPKLTIPAPYSITRMRQYLEADPEGFKTYALRDAEIAVRYALKVKDFCTRDLMLARIPSTIGAMAVSRFRKTVQDSQLSLDDCMGTETVTRTDWNADKHTFRTVKKTRSIMSRELFETFAINSYHGGRNECYMVGITPESRWYDYDLAGAYTTGLLDILQPDYSRIKQTDNPADFCGHVMGFAQVQFTFPESVRFPCLPVRTDAYGLFFPLSGISMATAPEIELALALGAKLTINHGIIVPWMNSAHSQTTTETTSSVFLPFVRQVRENRDMHPKGSLEEKFWKEIGNSLYGKLAQGLHAKTAFDTARGLHNPLPPSSVTQPFFAAHVTGFVRAVVGELMNRLPRNNQVVSVTTDGFLTNASPEQVDLSGPLSRRFQALCDIAAPDSSMLVCKHQVAQLIAMKTRGQLTMKAIPDQPIVHARAGVKPPSDIPREDYNDYMTDLYLRRIPGQTLKQTSLISTQQMWMKESDLVNLDRDIRLNLEFDFKRRLYQPIMNDGHLFMLSHPWQNIEEALVQRQLFDDWRQSHTLKELTDWDDWQDFLYCRSVFSTVKLKVGEKRSDDILKTLLIRALTQSRWGLTKSARQNYTNKDIAQWLTDNDYPTTENDLKNATRGALPAIHFHRVTPAMQDLITLFSSRFPGLTLP</sequence>
<comment type="catalytic activity">
    <reaction evidence="8">
        <text>DNA(n) + a 2'-deoxyribonucleoside 5'-triphosphate = DNA(n+1) + diphosphate</text>
        <dbReference type="Rhea" id="RHEA:22508"/>
        <dbReference type="Rhea" id="RHEA-COMP:17339"/>
        <dbReference type="Rhea" id="RHEA-COMP:17340"/>
        <dbReference type="ChEBI" id="CHEBI:33019"/>
        <dbReference type="ChEBI" id="CHEBI:61560"/>
        <dbReference type="ChEBI" id="CHEBI:173112"/>
        <dbReference type="EC" id="2.7.7.7"/>
    </reaction>
</comment>
<keyword evidence="5" id="KW-0235">DNA replication</keyword>
<feature type="domain" description="DNA-directed DNA polymerase family B mitochondria/virus" evidence="9">
    <location>
        <begin position="285"/>
        <end position="526"/>
    </location>
</feature>
<dbReference type="Pfam" id="PF03175">
    <property type="entry name" value="DNA_pol_B_2"/>
    <property type="match status" value="1"/>
</dbReference>
<reference evidence="10 11" key="1">
    <citation type="submission" date="2021-12" db="EMBL/GenBank/DDBJ databases">
        <title>Complete genome sequence of Phytobacter diazotrophicus TA9734.</title>
        <authorList>
            <person name="Kubota H."/>
            <person name="Nakayama Y."/>
            <person name="Ariyoshi T."/>
        </authorList>
    </citation>
    <scope>NUCLEOTIDE SEQUENCE [LARGE SCALE GENOMIC DNA]</scope>
    <source>
        <strain evidence="10 11">TA9734</strain>
    </source>
</reference>
<dbReference type="RefSeq" id="WP_409349124.1">
    <property type="nucleotide sequence ID" value="NZ_AP025334.1"/>
</dbReference>
<evidence type="ECO:0000256" key="1">
    <source>
        <dbReference type="ARBA" id="ARBA00005755"/>
    </source>
</evidence>
<evidence type="ECO:0000256" key="6">
    <source>
        <dbReference type="ARBA" id="ARBA00022932"/>
    </source>
</evidence>
<accession>A0ABN6LSF4</accession>
<evidence type="ECO:0000256" key="5">
    <source>
        <dbReference type="ARBA" id="ARBA00022705"/>
    </source>
</evidence>
<evidence type="ECO:0000256" key="4">
    <source>
        <dbReference type="ARBA" id="ARBA00022695"/>
    </source>
</evidence>
<evidence type="ECO:0000256" key="8">
    <source>
        <dbReference type="ARBA" id="ARBA00049244"/>
    </source>
</evidence>
<keyword evidence="7" id="KW-0238">DNA-binding</keyword>
<evidence type="ECO:0000256" key="3">
    <source>
        <dbReference type="ARBA" id="ARBA00022679"/>
    </source>
</evidence>
<protein>
    <recommendedName>
        <fullName evidence="2">DNA-directed DNA polymerase</fullName>
        <ecNumber evidence="2">2.7.7.7</ecNumber>
    </recommendedName>
</protein>
<keyword evidence="4" id="KW-0548">Nucleotidyltransferase</keyword>
<dbReference type="EMBL" id="AP025334">
    <property type="protein sequence ID" value="BDD50465.1"/>
    <property type="molecule type" value="Genomic_DNA"/>
</dbReference>
<evidence type="ECO:0000313" key="11">
    <source>
        <dbReference type="Proteomes" id="UP001320460"/>
    </source>
</evidence>
<name>A0ABN6LSF4_9ENTR</name>
<dbReference type="InterPro" id="IPR043502">
    <property type="entry name" value="DNA/RNA_pol_sf"/>
</dbReference>
<proteinExistence type="inferred from homology"/>
<dbReference type="Proteomes" id="UP001320460">
    <property type="component" value="Chromosome"/>
</dbReference>
<keyword evidence="6" id="KW-0239">DNA-directed DNA polymerase</keyword>
<keyword evidence="3" id="KW-0808">Transferase</keyword>